<protein>
    <submittedName>
        <fullName evidence="1">Uncharacterized protein</fullName>
    </submittedName>
</protein>
<organism evidence="1 2">
    <name type="scientific">Lodderomyces beijingensis</name>
    <dbReference type="NCBI Taxonomy" id="1775926"/>
    <lineage>
        <taxon>Eukaryota</taxon>
        <taxon>Fungi</taxon>
        <taxon>Dikarya</taxon>
        <taxon>Ascomycota</taxon>
        <taxon>Saccharomycotina</taxon>
        <taxon>Pichiomycetes</taxon>
        <taxon>Debaryomycetaceae</taxon>
        <taxon>Candida/Lodderomyces clade</taxon>
        <taxon>Lodderomyces</taxon>
    </lineage>
</organism>
<accession>A0ABP0ZF36</accession>
<proteinExistence type="predicted"/>
<dbReference type="InterPro" id="IPR031779">
    <property type="entry name" value="Psy3"/>
</dbReference>
<name>A0ABP0ZF36_9ASCO</name>
<dbReference type="EMBL" id="OZ022405">
    <property type="protein sequence ID" value="CAK9435564.1"/>
    <property type="molecule type" value="Genomic_DNA"/>
</dbReference>
<evidence type="ECO:0000313" key="1">
    <source>
        <dbReference type="EMBL" id="CAK9435564.1"/>
    </source>
</evidence>
<reference evidence="1 2" key="1">
    <citation type="submission" date="2024-03" db="EMBL/GenBank/DDBJ databases">
        <authorList>
            <person name="Brejova B."/>
        </authorList>
    </citation>
    <scope>NUCLEOTIDE SEQUENCE [LARGE SCALE GENOMIC DNA]</scope>
    <source>
        <strain evidence="1 2">CBS 14171</strain>
    </source>
</reference>
<dbReference type="Gene3D" id="3.40.50.300">
    <property type="entry name" value="P-loop containing nucleotide triphosphate hydrolases"/>
    <property type="match status" value="1"/>
</dbReference>
<evidence type="ECO:0000313" key="2">
    <source>
        <dbReference type="Proteomes" id="UP001497383"/>
    </source>
</evidence>
<dbReference type="GeneID" id="92205487"/>
<dbReference type="RefSeq" id="XP_066827229.1">
    <property type="nucleotide sequence ID" value="XM_066972961.1"/>
</dbReference>
<keyword evidence="2" id="KW-1185">Reference proteome</keyword>
<gene>
    <name evidence="1" type="ORF">LODBEIA_P02910</name>
</gene>
<dbReference type="InterPro" id="IPR027417">
    <property type="entry name" value="P-loop_NTPase"/>
</dbReference>
<dbReference type="Proteomes" id="UP001497383">
    <property type="component" value="Chromosome 1"/>
</dbReference>
<sequence length="228" mass="25804">MKISKLTDHLKFEHANISIPSTRDEPQLNIEQKQTCLVLLASKPLGRAMLKLLPNRETTLVILCGEDKALRDCQPQFSSDLTQAKTIAGLLGILDDVVNCICSAVAKMETQLKAVYISNISMFYWDLQVSTDENYEQLGFHAYVPQSNIFHKLSALLKQIALKYRCPVMVVGYDSTFDSGIAAPKHYSSSEIQKYSKLPTSFLESFDHLIHRTASKVEVFDKEQNRWT</sequence>
<dbReference type="Pfam" id="PF16836">
    <property type="entry name" value="PSY3"/>
    <property type="match status" value="1"/>
</dbReference>